<protein>
    <recommendedName>
        <fullName evidence="5">DUF4148 domain-containing protein</fullName>
    </recommendedName>
</protein>
<proteinExistence type="predicted"/>
<gene>
    <name evidence="3" type="ORF">SAMN05444165_1745</name>
</gene>
<evidence type="ECO:0000256" key="2">
    <source>
        <dbReference type="SAM" id="SignalP"/>
    </source>
</evidence>
<reference evidence="3 4" key="1">
    <citation type="submission" date="2016-11" db="EMBL/GenBank/DDBJ databases">
        <authorList>
            <person name="Jaros S."/>
            <person name="Januszkiewicz K."/>
            <person name="Wedrychowicz H."/>
        </authorList>
    </citation>
    <scope>NUCLEOTIDE SEQUENCE [LARGE SCALE GENOMIC DNA]</scope>
    <source>
        <strain evidence="3 4">GAS95</strain>
    </source>
</reference>
<name>A0A1N6I1S5_9BURK</name>
<evidence type="ECO:0000313" key="4">
    <source>
        <dbReference type="Proteomes" id="UP000185151"/>
    </source>
</evidence>
<dbReference type="EMBL" id="FSRU01000001">
    <property type="protein sequence ID" value="SIO25957.1"/>
    <property type="molecule type" value="Genomic_DNA"/>
</dbReference>
<accession>A0A1N6I1S5</accession>
<sequence length="107" mass="10951">MKTLAYAIAAISLLAAPMASSAQSTDAPLTRAEVRAQLLEVEQAGYNPAASNDSSYPQDIQAAEARVAEHQQMAQGNATSYGPAMNGSAQSGTQGMQPATNPVNAGQ</sequence>
<dbReference type="InterPro" id="IPR025421">
    <property type="entry name" value="DUF4148"/>
</dbReference>
<organism evidence="3 4">
    <name type="scientific">Paraburkholderia phenazinium</name>
    <dbReference type="NCBI Taxonomy" id="60549"/>
    <lineage>
        <taxon>Bacteria</taxon>
        <taxon>Pseudomonadati</taxon>
        <taxon>Pseudomonadota</taxon>
        <taxon>Betaproteobacteria</taxon>
        <taxon>Burkholderiales</taxon>
        <taxon>Burkholderiaceae</taxon>
        <taxon>Paraburkholderia</taxon>
    </lineage>
</organism>
<keyword evidence="4" id="KW-1185">Reference proteome</keyword>
<evidence type="ECO:0000313" key="3">
    <source>
        <dbReference type="EMBL" id="SIO25957.1"/>
    </source>
</evidence>
<evidence type="ECO:0008006" key="5">
    <source>
        <dbReference type="Google" id="ProtNLM"/>
    </source>
</evidence>
<dbReference type="Proteomes" id="UP000185151">
    <property type="component" value="Unassembled WGS sequence"/>
</dbReference>
<dbReference type="RefSeq" id="WP_074295291.1">
    <property type="nucleotide sequence ID" value="NZ_FSRU01000001.1"/>
</dbReference>
<feature type="compositionally biased region" description="Polar residues" evidence="1">
    <location>
        <begin position="87"/>
        <end position="107"/>
    </location>
</feature>
<evidence type="ECO:0000256" key="1">
    <source>
        <dbReference type="SAM" id="MobiDB-lite"/>
    </source>
</evidence>
<dbReference type="AlphaFoldDB" id="A0A1N6I1S5"/>
<dbReference type="Pfam" id="PF13663">
    <property type="entry name" value="DUF4148"/>
    <property type="match status" value="1"/>
</dbReference>
<keyword evidence="2" id="KW-0732">Signal</keyword>
<dbReference type="OrthoDB" id="9112560at2"/>
<feature type="region of interest" description="Disordered" evidence="1">
    <location>
        <begin position="65"/>
        <end position="107"/>
    </location>
</feature>
<feature type="chain" id="PRO_5009936524" description="DUF4148 domain-containing protein" evidence="2">
    <location>
        <begin position="23"/>
        <end position="107"/>
    </location>
</feature>
<feature type="signal peptide" evidence="2">
    <location>
        <begin position="1"/>
        <end position="22"/>
    </location>
</feature>